<reference evidence="1 2" key="1">
    <citation type="submission" date="2016-06" db="EMBL/GenBank/DDBJ databases">
        <authorList>
            <person name="Kjaerup R.B."/>
            <person name="Dalgaard T.S."/>
            <person name="Juul-Madsen H.R."/>
        </authorList>
    </citation>
    <scope>NUCLEOTIDE SEQUENCE [LARGE SCALE GENOMIC DNA]</scope>
    <source>
        <strain evidence="1 2">373-A1</strain>
    </source>
</reference>
<dbReference type="RefSeq" id="WP_065254398.1">
    <property type="nucleotide sequence ID" value="NZ_MAPZ01000011.1"/>
</dbReference>
<comment type="caution">
    <text evidence="1">The sequence shown here is derived from an EMBL/GenBank/DDBJ whole genome shotgun (WGS) entry which is preliminary data.</text>
</comment>
<dbReference type="Gene3D" id="2.160.10.10">
    <property type="entry name" value="Hexapeptide repeat proteins"/>
    <property type="match status" value="1"/>
</dbReference>
<dbReference type="PANTHER" id="PTHR42811">
    <property type="entry name" value="SERINE ACETYLTRANSFERASE"/>
    <property type="match status" value="1"/>
</dbReference>
<gene>
    <name evidence="1" type="ORF">CP373A1_04525</name>
</gene>
<dbReference type="AlphaFoldDB" id="A0A1B8RS78"/>
<evidence type="ECO:0008006" key="3">
    <source>
        <dbReference type="Google" id="ProtNLM"/>
    </source>
</evidence>
<protein>
    <recommendedName>
        <fullName evidence="3">Serine acetyltransferase</fullName>
    </recommendedName>
</protein>
<dbReference type="InterPro" id="IPR011004">
    <property type="entry name" value="Trimer_LpxA-like_sf"/>
</dbReference>
<keyword evidence="2" id="KW-1185">Reference proteome</keyword>
<sequence>MSKNINTRKQLSIYLNADMIMNRGVKLSFSEYIKSLIKRDYIMMYLRALRKTEYYKDKSNFLYIWNHIWFSKHGRTLGISIEPGVFKQGLVIPHNGTIVIGGGNTIGAYCVLHTGVCITNGNKMIGEGLYCSTGSKIINDVKIGDNVSIGANAVVLESVEDDTLVVGIPAKPVKKAVPWYIRDGKEFERRYKLCEDLEN</sequence>
<organism evidence="1 2">
    <name type="scientific">Clostridium paraputrificum</name>
    <dbReference type="NCBI Taxonomy" id="29363"/>
    <lineage>
        <taxon>Bacteria</taxon>
        <taxon>Bacillati</taxon>
        <taxon>Bacillota</taxon>
        <taxon>Clostridia</taxon>
        <taxon>Eubacteriales</taxon>
        <taxon>Clostridiaceae</taxon>
        <taxon>Clostridium</taxon>
    </lineage>
</organism>
<evidence type="ECO:0000313" key="2">
    <source>
        <dbReference type="Proteomes" id="UP000092714"/>
    </source>
</evidence>
<proteinExistence type="predicted"/>
<evidence type="ECO:0000313" key="1">
    <source>
        <dbReference type="EMBL" id="OBY11662.1"/>
    </source>
</evidence>
<dbReference type="EMBL" id="MAPZ01000011">
    <property type="protein sequence ID" value="OBY11662.1"/>
    <property type="molecule type" value="Genomic_DNA"/>
</dbReference>
<name>A0A1B8RS78_9CLOT</name>
<dbReference type="Proteomes" id="UP000092714">
    <property type="component" value="Unassembled WGS sequence"/>
</dbReference>
<accession>A0A1B8RS78</accession>
<dbReference type="SUPFAM" id="SSF51161">
    <property type="entry name" value="Trimeric LpxA-like enzymes"/>
    <property type="match status" value="1"/>
</dbReference>